<dbReference type="Gene3D" id="1.20.1420.30">
    <property type="entry name" value="NCX, central ion-binding region"/>
    <property type="match status" value="1"/>
</dbReference>
<dbReference type="PANTHER" id="PTHR10846">
    <property type="entry name" value="SODIUM/POTASSIUM/CALCIUM EXCHANGER"/>
    <property type="match status" value="1"/>
</dbReference>
<dbReference type="Proteomes" id="UP000630353">
    <property type="component" value="Unassembled WGS sequence"/>
</dbReference>
<gene>
    <name evidence="7" type="ORF">GCM10017083_32440</name>
</gene>
<dbReference type="InterPro" id="IPR004837">
    <property type="entry name" value="NaCa_Exmemb"/>
</dbReference>
<dbReference type="EMBL" id="BMZS01000007">
    <property type="protein sequence ID" value="GHD54662.1"/>
    <property type="molecule type" value="Genomic_DNA"/>
</dbReference>
<keyword evidence="2 5" id="KW-0812">Transmembrane</keyword>
<proteinExistence type="predicted"/>
<evidence type="ECO:0000256" key="2">
    <source>
        <dbReference type="ARBA" id="ARBA00022692"/>
    </source>
</evidence>
<feature type="transmembrane region" description="Helical" evidence="5">
    <location>
        <begin position="125"/>
        <end position="142"/>
    </location>
</feature>
<evidence type="ECO:0000256" key="3">
    <source>
        <dbReference type="ARBA" id="ARBA00022989"/>
    </source>
</evidence>
<dbReference type="InterPro" id="IPR004481">
    <property type="entry name" value="K/Na/Ca-exchanger"/>
</dbReference>
<dbReference type="NCBIfam" id="TIGR00367">
    <property type="entry name" value="calcium/sodium antiporter"/>
    <property type="match status" value="1"/>
</dbReference>
<keyword evidence="3 5" id="KW-1133">Transmembrane helix</keyword>
<evidence type="ECO:0000256" key="5">
    <source>
        <dbReference type="SAM" id="Phobius"/>
    </source>
</evidence>
<comment type="caution">
    <text evidence="7">The sequence shown here is derived from an EMBL/GenBank/DDBJ whole genome shotgun (WGS) entry which is preliminary data.</text>
</comment>
<dbReference type="RefSeq" id="WP_189991462.1">
    <property type="nucleotide sequence ID" value="NZ_BMZS01000007.1"/>
</dbReference>
<feature type="transmembrane region" description="Helical" evidence="5">
    <location>
        <begin position="231"/>
        <end position="253"/>
    </location>
</feature>
<feature type="domain" description="Sodium/calcium exchanger membrane region" evidence="6">
    <location>
        <begin position="3"/>
        <end position="142"/>
    </location>
</feature>
<evidence type="ECO:0000256" key="4">
    <source>
        <dbReference type="ARBA" id="ARBA00023136"/>
    </source>
</evidence>
<dbReference type="GO" id="GO:0008273">
    <property type="term" value="F:calcium, potassium:sodium antiporter activity"/>
    <property type="evidence" value="ECO:0007669"/>
    <property type="project" value="TreeGrafter"/>
</dbReference>
<dbReference type="GO" id="GO:0006874">
    <property type="term" value="P:intracellular calcium ion homeostasis"/>
    <property type="evidence" value="ECO:0007669"/>
    <property type="project" value="TreeGrafter"/>
</dbReference>
<evidence type="ECO:0000256" key="1">
    <source>
        <dbReference type="ARBA" id="ARBA00004141"/>
    </source>
</evidence>
<dbReference type="GO" id="GO:0005262">
    <property type="term" value="F:calcium channel activity"/>
    <property type="evidence" value="ECO:0007669"/>
    <property type="project" value="TreeGrafter"/>
</dbReference>
<comment type="subcellular location">
    <subcellularLocation>
        <location evidence="1">Membrane</location>
        <topology evidence="1">Multi-pass membrane protein</topology>
    </subcellularLocation>
</comment>
<sequence>MTILLLFAGLVLLLAGGEVLVRGGTALAERFGVPHFVIGVVVVGFGTSTPELVTSVEAALVGAPGIAVGNIVGSNIANILLILGLTAALMPIAVDRAVLRQDGAIALAVAVACLGLALFDVVDRLTGALLVAGLVAYIYVTIRHPACPDCPLPQDGEAAPARLPVAVLLALAGLAMVMFGADLLVSSAVDIARSTGVSESVIGLTIVAVGTSLPELATSLVAAYRRQTDMALGNILGSNIYNVLGILGITAMVKPIDLPDDIAGSDIWVMVGATLLLMLFATTGRRICRLEGLGFLALYGGYIGWLTVG</sequence>
<dbReference type="Gene3D" id="6.10.280.80">
    <property type="entry name" value="NCX, peripheral helical region"/>
    <property type="match status" value="1"/>
</dbReference>
<feature type="transmembrane region" description="Helical" evidence="5">
    <location>
        <begin position="103"/>
        <end position="119"/>
    </location>
</feature>
<reference evidence="7" key="2">
    <citation type="submission" date="2020-09" db="EMBL/GenBank/DDBJ databases">
        <authorList>
            <person name="Sun Q."/>
            <person name="Kim S."/>
        </authorList>
    </citation>
    <scope>NUCLEOTIDE SEQUENCE</scope>
    <source>
        <strain evidence="7">KCTC 42651</strain>
    </source>
</reference>
<feature type="transmembrane region" description="Helical" evidence="5">
    <location>
        <begin position="163"/>
        <end position="181"/>
    </location>
</feature>
<dbReference type="Pfam" id="PF01699">
    <property type="entry name" value="Na_Ca_ex"/>
    <property type="match status" value="2"/>
</dbReference>
<evidence type="ECO:0000313" key="8">
    <source>
        <dbReference type="Proteomes" id="UP000630353"/>
    </source>
</evidence>
<dbReference type="InterPro" id="IPR044880">
    <property type="entry name" value="NCX_ion-bd_dom_sf"/>
</dbReference>
<evidence type="ECO:0000259" key="6">
    <source>
        <dbReference type="Pfam" id="PF01699"/>
    </source>
</evidence>
<protein>
    <submittedName>
        <fullName evidence="7">Sodium:calcium antiporter</fullName>
    </submittedName>
</protein>
<dbReference type="GO" id="GO:0005886">
    <property type="term" value="C:plasma membrane"/>
    <property type="evidence" value="ECO:0007669"/>
    <property type="project" value="TreeGrafter"/>
</dbReference>
<keyword evidence="8" id="KW-1185">Reference proteome</keyword>
<feature type="domain" description="Sodium/calcium exchanger membrane region" evidence="6">
    <location>
        <begin position="166"/>
        <end position="307"/>
    </location>
</feature>
<feature type="transmembrane region" description="Helical" evidence="5">
    <location>
        <begin position="290"/>
        <end position="308"/>
    </location>
</feature>
<organism evidence="7 8">
    <name type="scientific">Thalassobaculum fulvum</name>
    <dbReference type="NCBI Taxonomy" id="1633335"/>
    <lineage>
        <taxon>Bacteria</taxon>
        <taxon>Pseudomonadati</taxon>
        <taxon>Pseudomonadota</taxon>
        <taxon>Alphaproteobacteria</taxon>
        <taxon>Rhodospirillales</taxon>
        <taxon>Thalassobaculaceae</taxon>
        <taxon>Thalassobaculum</taxon>
    </lineage>
</organism>
<feature type="transmembrane region" description="Helical" evidence="5">
    <location>
        <begin position="265"/>
        <end position="283"/>
    </location>
</feature>
<reference evidence="7" key="1">
    <citation type="journal article" date="2014" name="Int. J. Syst. Evol. Microbiol.">
        <title>Complete genome sequence of Corynebacterium casei LMG S-19264T (=DSM 44701T), isolated from a smear-ripened cheese.</title>
        <authorList>
            <consortium name="US DOE Joint Genome Institute (JGI-PGF)"/>
            <person name="Walter F."/>
            <person name="Albersmeier A."/>
            <person name="Kalinowski J."/>
            <person name="Ruckert C."/>
        </authorList>
    </citation>
    <scope>NUCLEOTIDE SEQUENCE</scope>
    <source>
        <strain evidence="7">KCTC 42651</strain>
    </source>
</reference>
<keyword evidence="4 5" id="KW-0472">Membrane</keyword>
<accession>A0A919CQJ4</accession>
<dbReference type="PANTHER" id="PTHR10846:SF8">
    <property type="entry name" value="INNER MEMBRANE PROTEIN YRBG"/>
    <property type="match status" value="1"/>
</dbReference>
<evidence type="ECO:0000313" key="7">
    <source>
        <dbReference type="EMBL" id="GHD54662.1"/>
    </source>
</evidence>
<name>A0A919CQJ4_9PROT</name>
<feature type="transmembrane region" description="Helical" evidence="5">
    <location>
        <begin position="201"/>
        <end position="224"/>
    </location>
</feature>
<feature type="transmembrane region" description="Helical" evidence="5">
    <location>
        <begin position="76"/>
        <end position="94"/>
    </location>
</feature>
<dbReference type="AlphaFoldDB" id="A0A919CQJ4"/>